<dbReference type="InterPro" id="IPR001647">
    <property type="entry name" value="HTH_TetR"/>
</dbReference>
<dbReference type="Pfam" id="PF17932">
    <property type="entry name" value="TetR_C_24"/>
    <property type="match status" value="1"/>
</dbReference>
<dbReference type="PRINTS" id="PR00455">
    <property type="entry name" value="HTHTETR"/>
</dbReference>
<dbReference type="RefSeq" id="WP_245887025.1">
    <property type="nucleotide sequence ID" value="NZ_PVTF01000008.1"/>
</dbReference>
<dbReference type="InterPro" id="IPR036271">
    <property type="entry name" value="Tet_transcr_reg_TetR-rel_C_sf"/>
</dbReference>
<evidence type="ECO:0000259" key="5">
    <source>
        <dbReference type="PROSITE" id="PS50977"/>
    </source>
</evidence>
<dbReference type="PROSITE" id="PS01081">
    <property type="entry name" value="HTH_TETR_1"/>
    <property type="match status" value="1"/>
</dbReference>
<dbReference type="Gene3D" id="1.10.357.10">
    <property type="entry name" value="Tetracycline Repressor, domain 2"/>
    <property type="match status" value="1"/>
</dbReference>
<accession>A0A2T0SZI3</accession>
<dbReference type="AlphaFoldDB" id="A0A2T0SZI3"/>
<protein>
    <submittedName>
        <fullName evidence="6">TetR family transcriptional regulator</fullName>
    </submittedName>
</protein>
<keyword evidence="1" id="KW-0805">Transcription regulation</keyword>
<proteinExistence type="predicted"/>
<name>A0A2T0SZI3_9PSEU</name>
<dbReference type="InterPro" id="IPR041490">
    <property type="entry name" value="KstR2_TetR_C"/>
</dbReference>
<evidence type="ECO:0000313" key="6">
    <source>
        <dbReference type="EMBL" id="PRY38817.1"/>
    </source>
</evidence>
<dbReference type="SUPFAM" id="SSF48498">
    <property type="entry name" value="Tetracyclin repressor-like, C-terminal domain"/>
    <property type="match status" value="1"/>
</dbReference>
<keyword evidence="2 4" id="KW-0238">DNA-binding</keyword>
<feature type="DNA-binding region" description="H-T-H motif" evidence="4">
    <location>
        <begin position="32"/>
        <end position="51"/>
    </location>
</feature>
<dbReference type="InterPro" id="IPR050109">
    <property type="entry name" value="HTH-type_TetR-like_transc_reg"/>
</dbReference>
<gene>
    <name evidence="6" type="ORF">CLV43_108217</name>
</gene>
<dbReference type="PANTHER" id="PTHR30055:SF234">
    <property type="entry name" value="HTH-TYPE TRANSCRIPTIONAL REGULATOR BETI"/>
    <property type="match status" value="1"/>
</dbReference>
<evidence type="ECO:0000256" key="3">
    <source>
        <dbReference type="ARBA" id="ARBA00023163"/>
    </source>
</evidence>
<dbReference type="GO" id="GO:0003700">
    <property type="term" value="F:DNA-binding transcription factor activity"/>
    <property type="evidence" value="ECO:0007669"/>
    <property type="project" value="TreeGrafter"/>
</dbReference>
<reference evidence="6 7" key="1">
    <citation type="submission" date="2018-03" db="EMBL/GenBank/DDBJ databases">
        <title>Genomic Encyclopedia of Archaeal and Bacterial Type Strains, Phase II (KMG-II): from individual species to whole genera.</title>
        <authorList>
            <person name="Goeker M."/>
        </authorList>
    </citation>
    <scope>NUCLEOTIDE SEQUENCE [LARGE SCALE GENOMIC DNA]</scope>
    <source>
        <strain evidence="6 7">DSM 44720</strain>
    </source>
</reference>
<evidence type="ECO:0000256" key="4">
    <source>
        <dbReference type="PROSITE-ProRule" id="PRU00335"/>
    </source>
</evidence>
<sequence length="206" mass="22546">MSASPEAAPDARSRILDAAAEAFMVTGFANTTIDDIADVLGATKGLVYYHFRSKFDIFLAVYEEAMRRVRDRVEPHATRTGSGKDRLVAMSVAHLLNLMEDLAFHHIVHQAVRGEVSTALKTRQRDALVALNQLRRDYEQLFHGVVVAGVDDGSLRAVDPSLATRTLLSSLNAVDMWYRKVEGQTAAEVDDLARRVVALLVGGLAA</sequence>
<dbReference type="SUPFAM" id="SSF46689">
    <property type="entry name" value="Homeodomain-like"/>
    <property type="match status" value="1"/>
</dbReference>
<dbReference type="InterPro" id="IPR023772">
    <property type="entry name" value="DNA-bd_HTH_TetR-type_CS"/>
</dbReference>
<dbReference type="PANTHER" id="PTHR30055">
    <property type="entry name" value="HTH-TYPE TRANSCRIPTIONAL REGULATOR RUTR"/>
    <property type="match status" value="1"/>
</dbReference>
<dbReference type="InterPro" id="IPR009057">
    <property type="entry name" value="Homeodomain-like_sf"/>
</dbReference>
<comment type="caution">
    <text evidence="6">The sequence shown here is derived from an EMBL/GenBank/DDBJ whole genome shotgun (WGS) entry which is preliminary data.</text>
</comment>
<keyword evidence="3" id="KW-0804">Transcription</keyword>
<dbReference type="Proteomes" id="UP000239494">
    <property type="component" value="Unassembled WGS sequence"/>
</dbReference>
<keyword evidence="7" id="KW-1185">Reference proteome</keyword>
<dbReference type="Gene3D" id="1.10.10.60">
    <property type="entry name" value="Homeodomain-like"/>
    <property type="match status" value="1"/>
</dbReference>
<evidence type="ECO:0000313" key="7">
    <source>
        <dbReference type="Proteomes" id="UP000239494"/>
    </source>
</evidence>
<dbReference type="Pfam" id="PF00440">
    <property type="entry name" value="TetR_N"/>
    <property type="match status" value="1"/>
</dbReference>
<dbReference type="GO" id="GO:0000976">
    <property type="term" value="F:transcription cis-regulatory region binding"/>
    <property type="evidence" value="ECO:0007669"/>
    <property type="project" value="TreeGrafter"/>
</dbReference>
<feature type="domain" description="HTH tetR-type" evidence="5">
    <location>
        <begin position="9"/>
        <end position="69"/>
    </location>
</feature>
<dbReference type="EMBL" id="PVTF01000008">
    <property type="protein sequence ID" value="PRY38817.1"/>
    <property type="molecule type" value="Genomic_DNA"/>
</dbReference>
<evidence type="ECO:0000256" key="2">
    <source>
        <dbReference type="ARBA" id="ARBA00023125"/>
    </source>
</evidence>
<dbReference type="PROSITE" id="PS50977">
    <property type="entry name" value="HTH_TETR_2"/>
    <property type="match status" value="1"/>
</dbReference>
<evidence type="ECO:0000256" key="1">
    <source>
        <dbReference type="ARBA" id="ARBA00023015"/>
    </source>
</evidence>
<organism evidence="6 7">
    <name type="scientific">Umezawaea tangerina</name>
    <dbReference type="NCBI Taxonomy" id="84725"/>
    <lineage>
        <taxon>Bacteria</taxon>
        <taxon>Bacillati</taxon>
        <taxon>Actinomycetota</taxon>
        <taxon>Actinomycetes</taxon>
        <taxon>Pseudonocardiales</taxon>
        <taxon>Pseudonocardiaceae</taxon>
        <taxon>Umezawaea</taxon>
    </lineage>
</organism>